<protein>
    <submittedName>
        <fullName evidence="1">Uncharacterized protein</fullName>
    </submittedName>
</protein>
<organism evidence="1">
    <name type="scientific">marine sediment metagenome</name>
    <dbReference type="NCBI Taxonomy" id="412755"/>
    <lineage>
        <taxon>unclassified sequences</taxon>
        <taxon>metagenomes</taxon>
        <taxon>ecological metagenomes</taxon>
    </lineage>
</organism>
<proteinExistence type="predicted"/>
<dbReference type="AlphaFoldDB" id="A0A0F9DXM6"/>
<dbReference type="EMBL" id="LAZR01027200">
    <property type="protein sequence ID" value="KKL66444.1"/>
    <property type="molecule type" value="Genomic_DNA"/>
</dbReference>
<accession>A0A0F9DXM6</accession>
<name>A0A0F9DXM6_9ZZZZ</name>
<reference evidence="1" key="1">
    <citation type="journal article" date="2015" name="Nature">
        <title>Complex archaea that bridge the gap between prokaryotes and eukaryotes.</title>
        <authorList>
            <person name="Spang A."/>
            <person name="Saw J.H."/>
            <person name="Jorgensen S.L."/>
            <person name="Zaremba-Niedzwiedzka K."/>
            <person name="Martijn J."/>
            <person name="Lind A.E."/>
            <person name="van Eijk R."/>
            <person name="Schleper C."/>
            <person name="Guy L."/>
            <person name="Ettema T.J."/>
        </authorList>
    </citation>
    <scope>NUCLEOTIDE SEQUENCE</scope>
</reference>
<comment type="caution">
    <text evidence="1">The sequence shown here is derived from an EMBL/GenBank/DDBJ whole genome shotgun (WGS) entry which is preliminary data.</text>
</comment>
<sequence length="61" mass="6654">MKIKLLQDYRGILSSERFFAEGAVIDLEDEVNEGIDGKALVEAGRAKKSGSSPKKATNKKD</sequence>
<gene>
    <name evidence="1" type="ORF">LCGC14_2144940</name>
</gene>
<evidence type="ECO:0000313" key="1">
    <source>
        <dbReference type="EMBL" id="KKL66444.1"/>
    </source>
</evidence>